<evidence type="ECO:0000256" key="6">
    <source>
        <dbReference type="ARBA" id="ARBA00023016"/>
    </source>
</evidence>
<feature type="binding site" evidence="9">
    <location>
        <position position="334"/>
    </location>
    <ligand>
        <name>ATP</name>
        <dbReference type="ChEBI" id="CHEBI:30616"/>
    </ligand>
</feature>
<evidence type="ECO:0000256" key="5">
    <source>
        <dbReference type="ARBA" id="ARBA00022840"/>
    </source>
</evidence>
<keyword evidence="6 8" id="KW-0346">Stress response</keyword>
<dbReference type="EMBL" id="QOKW01000003">
    <property type="protein sequence ID" value="KAA0682753.1"/>
    <property type="molecule type" value="Genomic_DNA"/>
</dbReference>
<dbReference type="InterPro" id="IPR003594">
    <property type="entry name" value="HATPase_dom"/>
</dbReference>
<dbReference type="GO" id="GO:0005524">
    <property type="term" value="F:ATP binding"/>
    <property type="evidence" value="ECO:0007669"/>
    <property type="project" value="UniProtKB-UniRule"/>
</dbReference>
<dbReference type="Proteomes" id="UP000480854">
    <property type="component" value="Unassembled WGS sequence"/>
</dbReference>
<dbReference type="RefSeq" id="WP_149467768.1">
    <property type="nucleotide sequence ID" value="NZ_QOKW01000003.1"/>
</dbReference>
<name>A0A9W7TZI2_9PROT</name>
<proteinExistence type="inferred from homology"/>
<comment type="caution">
    <text evidence="8">Lacks conserved residue(s) required for the propagation of feature annotation.</text>
</comment>
<dbReference type="InterPro" id="IPR037196">
    <property type="entry name" value="HSP90_C"/>
</dbReference>
<dbReference type="InterPro" id="IPR020575">
    <property type="entry name" value="Hsp90_N"/>
</dbReference>
<feature type="binding site" evidence="9">
    <location>
        <begin position="130"/>
        <end position="135"/>
    </location>
    <ligand>
        <name>ATP</name>
        <dbReference type="ChEBI" id="CHEBI:30616"/>
    </ligand>
</feature>
<comment type="subunit">
    <text evidence="8">Homodimer.</text>
</comment>
<feature type="binding site" evidence="9">
    <location>
        <position position="33"/>
    </location>
    <ligand>
        <name>ATP</name>
        <dbReference type="ChEBI" id="CHEBI:30616"/>
    </ligand>
</feature>
<dbReference type="Gene3D" id="3.30.565.10">
    <property type="entry name" value="Histidine kinase-like ATPase, C-terminal domain"/>
    <property type="match status" value="1"/>
</dbReference>
<comment type="function">
    <text evidence="8">Molecular chaperone. Has ATPase activity.</text>
</comment>
<keyword evidence="7 8" id="KW-0143">Chaperone</keyword>
<dbReference type="SUPFAM" id="SSF55874">
    <property type="entry name" value="ATPase domain of HSP90 chaperone/DNA topoisomerase II/histidine kinase"/>
    <property type="match status" value="1"/>
</dbReference>
<dbReference type="AlphaFoldDB" id="A0A9W7TZI2"/>
<evidence type="ECO:0000256" key="9">
    <source>
        <dbReference type="PIRSR" id="PIRSR002583-1"/>
    </source>
</evidence>
<sequence>MTEERLSFQAEVSRLLDIVAHSLYSEKEVFLRELVSNASDACDRLRYAALTQPELSADDPNLKVRLIVDKEARTLTVADNGIGMNREDLVENLGTIARSGTAAFMRSLKESAKEGAKDGDAKKDVNLIGQFGVGFYSAFMVADRVEVLTRKAGEAQGWRWLSDGKGEFTIADAADLPRGTQIKLHLREGDDEYLEEHRLATIVRKYSDHIAIPILFGEGDDAKSLNSASALWMRSKNEITADQYKEFYHHVGHAFDDPWLTLHWRAEGAIEYTNLLFVPSSKPFDLFDPKRAHRVKLYVKRVFITDSAEGLLPPYLRFLRGVVDSEDLPLNISREMLQHNPMLAKIRAGLTRRVLSELGKKARDTEKAEEYAAFWENFGAVLKEGLYDDYEHRDDLLKLMRFRSTAGDELVSLEEYLGRMKEGQEAIFTISGDDIETLKRSPQLEGFKAKGVEVLLLTDPVDEFWVPSVGSFQDKPFKSVTRGGADLGKIQGGEEKPAEEKASEGELTDLLVLLKLTLQDAVKDVRPSERLTDSAVCLVADENDMDMHLERLLKQHKQLGMDAPAAKRILEVNPSHPLIKRLAERAKASGAATSLDDAAWLLLDQARIVEGEALPDPAAFARRLASAMEKGLA</sequence>
<evidence type="ECO:0000256" key="3">
    <source>
        <dbReference type="ARBA" id="ARBA00022490"/>
    </source>
</evidence>
<feature type="region of interest" description="C" evidence="8">
    <location>
        <begin position="552"/>
        <end position="633"/>
    </location>
</feature>
<comment type="similarity">
    <text evidence="2 8">Belongs to the heat shock protein 90 family.</text>
</comment>
<dbReference type="PANTHER" id="PTHR11528">
    <property type="entry name" value="HEAT SHOCK PROTEIN 90 FAMILY MEMBER"/>
    <property type="match status" value="1"/>
</dbReference>
<dbReference type="CDD" id="cd16927">
    <property type="entry name" value="HATPase_Hsp90-like"/>
    <property type="match status" value="1"/>
</dbReference>
<evidence type="ECO:0000256" key="4">
    <source>
        <dbReference type="ARBA" id="ARBA00022741"/>
    </source>
</evidence>
<comment type="caution">
    <text evidence="12">The sequence shown here is derived from an EMBL/GenBank/DDBJ whole genome shotgun (WGS) entry which is preliminary data.</text>
</comment>
<evidence type="ECO:0000256" key="7">
    <source>
        <dbReference type="ARBA" id="ARBA00023186"/>
    </source>
</evidence>
<feature type="binding site" evidence="9">
    <location>
        <position position="37"/>
    </location>
    <ligand>
        <name>ATP</name>
        <dbReference type="ChEBI" id="CHEBI:30616"/>
    </ligand>
</feature>
<dbReference type="OrthoDB" id="9802640at2"/>
<keyword evidence="4 8" id="KW-0547">Nucleotide-binding</keyword>
<feature type="binding site" evidence="9">
    <location>
        <begin position="99"/>
        <end position="100"/>
    </location>
    <ligand>
        <name>ATP</name>
        <dbReference type="ChEBI" id="CHEBI:30616"/>
    </ligand>
</feature>
<dbReference type="InterPro" id="IPR020568">
    <property type="entry name" value="Ribosomal_Su5_D2-typ_SF"/>
</dbReference>
<dbReference type="Pfam" id="PF13589">
    <property type="entry name" value="HATPase_c_3"/>
    <property type="match status" value="1"/>
</dbReference>
<dbReference type="SUPFAM" id="SSF54211">
    <property type="entry name" value="Ribosomal protein S5 domain 2-like"/>
    <property type="match status" value="1"/>
</dbReference>
<dbReference type="FunFam" id="3.30.565.10:FF:000009">
    <property type="entry name" value="Molecular chaperone HtpG"/>
    <property type="match status" value="1"/>
</dbReference>
<dbReference type="PRINTS" id="PR00775">
    <property type="entry name" value="HEATSHOCK90"/>
</dbReference>
<dbReference type="PIRSF" id="PIRSF002583">
    <property type="entry name" value="Hsp90"/>
    <property type="match status" value="1"/>
</dbReference>
<dbReference type="GO" id="GO:0051082">
    <property type="term" value="F:unfolded protein binding"/>
    <property type="evidence" value="ECO:0007669"/>
    <property type="project" value="UniProtKB-UniRule"/>
</dbReference>
<keyword evidence="5 8" id="KW-0067">ATP-binding</keyword>
<dbReference type="GO" id="GO:0005737">
    <property type="term" value="C:cytoplasm"/>
    <property type="evidence" value="ECO:0007669"/>
    <property type="project" value="UniProtKB-SubCell"/>
</dbReference>
<feature type="compositionally biased region" description="Basic and acidic residues" evidence="10">
    <location>
        <begin position="492"/>
        <end position="502"/>
    </location>
</feature>
<feature type="region of interest" description="Disordered" evidence="10">
    <location>
        <begin position="483"/>
        <end position="502"/>
    </location>
</feature>
<feature type="binding site" evidence="9">
    <location>
        <position position="84"/>
    </location>
    <ligand>
        <name>ATP</name>
        <dbReference type="ChEBI" id="CHEBI:30616"/>
    </ligand>
</feature>
<keyword evidence="13" id="KW-1185">Reference proteome</keyword>
<feature type="region of interest" description="A; substrate-binding" evidence="8">
    <location>
        <begin position="1"/>
        <end position="334"/>
    </location>
</feature>
<dbReference type="InterPro" id="IPR001404">
    <property type="entry name" value="Hsp90_fam"/>
</dbReference>
<evidence type="ECO:0000259" key="11">
    <source>
        <dbReference type="SMART" id="SM00387"/>
    </source>
</evidence>
<gene>
    <name evidence="8" type="primary">htpG</name>
    <name evidence="12" type="ORF">DS843_04885</name>
</gene>
<dbReference type="SUPFAM" id="SSF110942">
    <property type="entry name" value="HSP90 C-terminal domain"/>
    <property type="match status" value="1"/>
</dbReference>
<feature type="binding site" evidence="9">
    <location>
        <position position="180"/>
    </location>
    <ligand>
        <name>ATP</name>
        <dbReference type="ChEBI" id="CHEBI:30616"/>
    </ligand>
</feature>
<dbReference type="SMART" id="SM00387">
    <property type="entry name" value="HATPase_c"/>
    <property type="match status" value="1"/>
</dbReference>
<evidence type="ECO:0000313" key="13">
    <source>
        <dbReference type="Proteomes" id="UP000480854"/>
    </source>
</evidence>
<comment type="subcellular location">
    <subcellularLocation>
        <location evidence="1 8">Cytoplasm</location>
    </subcellularLocation>
</comment>
<evidence type="ECO:0000256" key="2">
    <source>
        <dbReference type="ARBA" id="ARBA00008239"/>
    </source>
</evidence>
<reference evidence="12 13" key="1">
    <citation type="submission" date="2018-07" db="EMBL/GenBank/DDBJ databases">
        <title>Genome sequence of Azospirillum sp. ATCC 49961.</title>
        <authorList>
            <person name="Sant'Anna F.H."/>
            <person name="Baldani J.I."/>
            <person name="Zilli J.E."/>
            <person name="Reis V.M."/>
            <person name="Hartmann A."/>
            <person name="Cruz L."/>
            <person name="de Souza E.M."/>
            <person name="de Oliveira Pedrosa F."/>
            <person name="Passaglia L.M.P."/>
        </authorList>
    </citation>
    <scope>NUCLEOTIDE SEQUENCE [LARGE SCALE GENOMIC DNA]</scope>
    <source>
        <strain evidence="12 13">ATCC 49961</strain>
    </source>
</reference>
<dbReference type="GO" id="GO:0140662">
    <property type="term" value="F:ATP-dependent protein folding chaperone"/>
    <property type="evidence" value="ECO:0007669"/>
    <property type="project" value="InterPro"/>
</dbReference>
<protein>
    <recommendedName>
        <fullName evidence="8">Chaperone protein HtpG</fullName>
    </recommendedName>
    <alternativeName>
        <fullName evidence="8">Heat shock protein HtpG</fullName>
    </alternativeName>
    <alternativeName>
        <fullName evidence="8">High temperature protein G</fullName>
    </alternativeName>
</protein>
<keyword evidence="3 8" id="KW-0963">Cytoplasm</keyword>
<evidence type="ECO:0000256" key="1">
    <source>
        <dbReference type="ARBA" id="ARBA00004496"/>
    </source>
</evidence>
<feature type="binding site" evidence="9">
    <location>
        <position position="79"/>
    </location>
    <ligand>
        <name>ATP</name>
        <dbReference type="ChEBI" id="CHEBI:30616"/>
    </ligand>
</feature>
<dbReference type="GO" id="GO:0016887">
    <property type="term" value="F:ATP hydrolysis activity"/>
    <property type="evidence" value="ECO:0007669"/>
    <property type="project" value="InterPro"/>
</dbReference>
<dbReference type="Gene3D" id="1.20.120.790">
    <property type="entry name" value="Heat shock protein 90, C-terminal domain"/>
    <property type="match status" value="1"/>
</dbReference>
<dbReference type="Gene3D" id="3.30.230.80">
    <property type="match status" value="1"/>
</dbReference>
<dbReference type="InterPro" id="IPR036890">
    <property type="entry name" value="HATPase_C_sf"/>
</dbReference>
<dbReference type="NCBIfam" id="NF003555">
    <property type="entry name" value="PRK05218.1"/>
    <property type="match status" value="1"/>
</dbReference>
<feature type="domain" description="Histidine kinase/HSP90-like ATPase" evidence="11">
    <location>
        <begin position="26"/>
        <end position="190"/>
    </location>
</feature>
<evidence type="ECO:0000313" key="12">
    <source>
        <dbReference type="EMBL" id="KAA0682753.1"/>
    </source>
</evidence>
<dbReference type="Gene3D" id="3.40.50.11260">
    <property type="match status" value="1"/>
</dbReference>
<dbReference type="HAMAP" id="MF_00505">
    <property type="entry name" value="HSP90"/>
    <property type="match status" value="1"/>
</dbReference>
<dbReference type="Pfam" id="PF00183">
    <property type="entry name" value="HSP90"/>
    <property type="match status" value="1"/>
</dbReference>
<evidence type="ECO:0000256" key="10">
    <source>
        <dbReference type="SAM" id="MobiDB-lite"/>
    </source>
</evidence>
<accession>A0A9W7TZI2</accession>
<organism evidence="12 13">
    <name type="scientific">Roseomonas genomospecies 6</name>
    <dbReference type="NCBI Taxonomy" id="214106"/>
    <lineage>
        <taxon>Bacteria</taxon>
        <taxon>Pseudomonadati</taxon>
        <taxon>Pseudomonadota</taxon>
        <taxon>Alphaproteobacteria</taxon>
        <taxon>Acetobacterales</taxon>
        <taxon>Roseomonadaceae</taxon>
        <taxon>Roseomonas</taxon>
    </lineage>
</organism>
<evidence type="ECO:0000256" key="8">
    <source>
        <dbReference type="HAMAP-Rule" id="MF_00505"/>
    </source>
</evidence>
<feature type="binding site" evidence="9">
    <location>
        <position position="92"/>
    </location>
    <ligand>
        <name>ATP</name>
        <dbReference type="ChEBI" id="CHEBI:30616"/>
    </ligand>
</feature>